<gene>
    <name evidence="1" type="ORF">Y036_3530</name>
</gene>
<dbReference type="EMBL" id="JQIM01000010">
    <property type="protein sequence ID" value="KGX08715.1"/>
    <property type="molecule type" value="Genomic_DNA"/>
</dbReference>
<dbReference type="Proteomes" id="UP000030475">
    <property type="component" value="Unassembled WGS sequence"/>
</dbReference>
<comment type="caution">
    <text evidence="1">The sequence shown here is derived from an EMBL/GenBank/DDBJ whole genome shotgun (WGS) entry which is preliminary data.</text>
</comment>
<dbReference type="KEGG" id="but:X994_537"/>
<evidence type="ECO:0000313" key="1">
    <source>
        <dbReference type="EMBL" id="KGX08715.1"/>
    </source>
</evidence>
<dbReference type="NCBIfam" id="NF040826">
    <property type="entry name" value="lxa_BCAM0308"/>
    <property type="match status" value="1"/>
</dbReference>
<sequence>MSHRTRPFKAGSHEAVYPGLAQDPYAMRRKLHEPTVCPGCGAVFSAGRWQWIARPDGARERQCGACRRSAEKMPAGYLHIDGPFAAEHWTELLQLLRSREEQARTAHPMQRIMSIDTDGGATVITTTDVHLARNLGSALKSAYRGSLDLKYSPDAQLVRAHWRR</sequence>
<name>A0A095I0X0_BURPE</name>
<reference evidence="1 2" key="1">
    <citation type="submission" date="2014-08" db="EMBL/GenBank/DDBJ databases">
        <authorList>
            <person name="Bunnell A."/>
            <person name="Chain P.S."/>
            <person name="Chertkov O."/>
            <person name="Currie B.J."/>
            <person name="Daligault H.E."/>
            <person name="Davenport K.W."/>
            <person name="Davis C."/>
            <person name="Gleasner C.D."/>
            <person name="Johnson S.L."/>
            <person name="Kaestli M."/>
            <person name="Koren S."/>
            <person name="Kunde Y.A."/>
            <person name="Mayo M."/>
            <person name="McMurry K.K."/>
            <person name="Price E.P."/>
            <person name="Reitenga K.G."/>
            <person name="Robison R."/>
            <person name="Rosovitz M.J."/>
            <person name="Sarovich D.S."/>
            <person name="Teshima H."/>
        </authorList>
    </citation>
    <scope>NUCLEOTIDE SEQUENCE [LARGE SCALE GENOMIC DNA]</scope>
    <source>
        <strain evidence="1 2">MSHR44</strain>
    </source>
</reference>
<dbReference type="InterPro" id="IPR047706">
    <property type="entry name" value="BCAM0308-like"/>
</dbReference>
<evidence type="ECO:0000313" key="2">
    <source>
        <dbReference type="Proteomes" id="UP000030475"/>
    </source>
</evidence>
<proteinExistence type="predicted"/>
<keyword evidence="1" id="KW-0067">ATP-binding</keyword>
<dbReference type="OMA" id="EYIHDPY"/>
<dbReference type="GO" id="GO:0005524">
    <property type="term" value="F:ATP binding"/>
    <property type="evidence" value="ECO:0007669"/>
    <property type="project" value="UniProtKB-KW"/>
</dbReference>
<dbReference type="GeneID" id="93060590"/>
<accession>A0A095I0X0</accession>
<protein>
    <submittedName>
        <fullName evidence="1">ATPase with chaperone activity, ATP-binding subunit</fullName>
    </submittedName>
</protein>
<dbReference type="AlphaFoldDB" id="A0A095I0X0"/>
<organism evidence="1 2">
    <name type="scientific">Burkholderia pseudomallei</name>
    <name type="common">Pseudomonas pseudomallei</name>
    <dbReference type="NCBI Taxonomy" id="28450"/>
    <lineage>
        <taxon>Bacteria</taxon>
        <taxon>Pseudomonadati</taxon>
        <taxon>Pseudomonadota</taxon>
        <taxon>Betaproteobacteria</taxon>
        <taxon>Burkholderiales</taxon>
        <taxon>Burkholderiaceae</taxon>
        <taxon>Burkholderia</taxon>
        <taxon>pseudomallei group</taxon>
    </lineage>
</organism>
<dbReference type="RefSeq" id="WP_004193764.1">
    <property type="nucleotide sequence ID" value="NZ_AP028071.1"/>
</dbReference>
<keyword evidence="1" id="KW-0547">Nucleotide-binding</keyword>